<comment type="subcellular location">
    <subcellularLocation>
        <location evidence="1">Cell membrane</location>
        <topology evidence="1">Multi-pass membrane protein</topology>
    </subcellularLocation>
</comment>
<dbReference type="GO" id="GO:0005886">
    <property type="term" value="C:plasma membrane"/>
    <property type="evidence" value="ECO:0007669"/>
    <property type="project" value="UniProtKB-SubCell"/>
</dbReference>
<protein>
    <submittedName>
        <fullName evidence="13">Bidirectional sugar transporter SWEET5-like protein</fullName>
    </submittedName>
</protein>
<dbReference type="InterPro" id="IPR047664">
    <property type="entry name" value="SWEET"/>
</dbReference>
<evidence type="ECO:0000256" key="9">
    <source>
        <dbReference type="ARBA" id="ARBA00023136"/>
    </source>
</evidence>
<name>A0A833RC32_9POAL</name>
<keyword evidence="4" id="KW-1003">Cell membrane</keyword>
<evidence type="ECO:0000313" key="14">
    <source>
        <dbReference type="Proteomes" id="UP000623129"/>
    </source>
</evidence>
<comment type="similarity">
    <text evidence="2">Belongs to the SWEET sugar transporter family.</text>
</comment>
<comment type="function">
    <text evidence="10">Mediates both low-affinity uptake and efflux of sugar across the plasma membrane.</text>
</comment>
<evidence type="ECO:0000256" key="6">
    <source>
        <dbReference type="ARBA" id="ARBA00022692"/>
    </source>
</evidence>
<feature type="transmembrane region" description="Helical" evidence="12">
    <location>
        <begin position="52"/>
        <end position="72"/>
    </location>
</feature>
<dbReference type="GO" id="GO:0051119">
    <property type="term" value="F:sugar transmembrane transporter activity"/>
    <property type="evidence" value="ECO:0007669"/>
    <property type="project" value="InterPro"/>
</dbReference>
<evidence type="ECO:0000256" key="5">
    <source>
        <dbReference type="ARBA" id="ARBA00022597"/>
    </source>
</evidence>
<evidence type="ECO:0000256" key="1">
    <source>
        <dbReference type="ARBA" id="ARBA00004651"/>
    </source>
</evidence>
<sequence length="228" mass="25103">MNCMICFVYGLPVVHPNNTPLLVINGGGFLLEVIYIAIFYKFSPSDLRLKIFGILALELAFVICVLASALGGAYTPGGEKGIDVLGIFCIISGILMYGSPVIIIKEVFQTKSVEHMPWHTSLIGIFNAIFWTTYSLLRFDLYILIPNAMGIIFSAVQLIVFLYFKCCRTSTTPRDLESPEGTIIHLGIEIPNAPVSCFPLWSKIATRLFFDPSMISGVSTCSSVSRIT</sequence>
<keyword evidence="5 13" id="KW-0762">Sugar transport</keyword>
<comment type="caution">
    <text evidence="13">The sequence shown here is derived from an EMBL/GenBank/DDBJ whole genome shotgun (WGS) entry which is preliminary data.</text>
</comment>
<dbReference type="InterPro" id="IPR004316">
    <property type="entry name" value="SWEET_rpt"/>
</dbReference>
<dbReference type="Pfam" id="PF03083">
    <property type="entry name" value="MtN3_slv"/>
    <property type="match status" value="1"/>
</dbReference>
<keyword evidence="6 12" id="KW-0812">Transmembrane</keyword>
<evidence type="ECO:0000256" key="11">
    <source>
        <dbReference type="ARBA" id="ARBA00038715"/>
    </source>
</evidence>
<accession>A0A833RC32</accession>
<reference evidence="13" key="1">
    <citation type="submission" date="2020-01" db="EMBL/GenBank/DDBJ databases">
        <title>Genome sequence of Kobresia littledalei, the first chromosome-level genome in the family Cyperaceae.</title>
        <authorList>
            <person name="Qu G."/>
        </authorList>
    </citation>
    <scope>NUCLEOTIDE SEQUENCE</scope>
    <source>
        <strain evidence="13">C.B.Clarke</strain>
        <tissue evidence="13">Leaf</tissue>
    </source>
</reference>
<feature type="transmembrane region" description="Helical" evidence="12">
    <location>
        <begin position="84"/>
        <end position="104"/>
    </location>
</feature>
<evidence type="ECO:0000256" key="10">
    <source>
        <dbReference type="ARBA" id="ARBA00037238"/>
    </source>
</evidence>
<organism evidence="13 14">
    <name type="scientific">Carex littledalei</name>
    <dbReference type="NCBI Taxonomy" id="544730"/>
    <lineage>
        <taxon>Eukaryota</taxon>
        <taxon>Viridiplantae</taxon>
        <taxon>Streptophyta</taxon>
        <taxon>Embryophyta</taxon>
        <taxon>Tracheophyta</taxon>
        <taxon>Spermatophyta</taxon>
        <taxon>Magnoliopsida</taxon>
        <taxon>Liliopsida</taxon>
        <taxon>Poales</taxon>
        <taxon>Cyperaceae</taxon>
        <taxon>Cyperoideae</taxon>
        <taxon>Cariceae</taxon>
        <taxon>Carex</taxon>
        <taxon>Carex subgen. Euthyceras</taxon>
    </lineage>
</organism>
<evidence type="ECO:0000256" key="8">
    <source>
        <dbReference type="ARBA" id="ARBA00022989"/>
    </source>
</evidence>
<dbReference type="AlphaFoldDB" id="A0A833RC32"/>
<keyword evidence="7" id="KW-0677">Repeat</keyword>
<comment type="subunit">
    <text evidence="11">Forms homooligomers and/or heterooligomers.</text>
</comment>
<evidence type="ECO:0000256" key="12">
    <source>
        <dbReference type="SAM" id="Phobius"/>
    </source>
</evidence>
<dbReference type="Proteomes" id="UP000623129">
    <property type="component" value="Unassembled WGS sequence"/>
</dbReference>
<keyword evidence="8 12" id="KW-1133">Transmembrane helix</keyword>
<evidence type="ECO:0000313" key="13">
    <source>
        <dbReference type="EMBL" id="KAF3332914.1"/>
    </source>
</evidence>
<proteinExistence type="inferred from homology"/>
<feature type="transmembrane region" description="Helical" evidence="12">
    <location>
        <begin position="116"/>
        <end position="137"/>
    </location>
</feature>
<dbReference type="PANTHER" id="PTHR10791:SF30">
    <property type="entry name" value="SUGAR TRANSPORTER SWEET1"/>
    <property type="match status" value="1"/>
</dbReference>
<dbReference type="OrthoDB" id="409725at2759"/>
<gene>
    <name evidence="13" type="ORF">FCM35_KLT02491</name>
</gene>
<dbReference type="PANTHER" id="PTHR10791">
    <property type="entry name" value="RAG1-ACTIVATING PROTEIN 1"/>
    <property type="match status" value="1"/>
</dbReference>
<feature type="transmembrane region" description="Helical" evidence="12">
    <location>
        <begin position="143"/>
        <end position="164"/>
    </location>
</feature>
<dbReference type="EMBL" id="SWLB01000011">
    <property type="protein sequence ID" value="KAF3332914.1"/>
    <property type="molecule type" value="Genomic_DNA"/>
</dbReference>
<keyword evidence="9 12" id="KW-0472">Membrane</keyword>
<feature type="transmembrane region" description="Helical" evidence="12">
    <location>
        <begin position="20"/>
        <end position="40"/>
    </location>
</feature>
<evidence type="ECO:0000256" key="3">
    <source>
        <dbReference type="ARBA" id="ARBA00022448"/>
    </source>
</evidence>
<keyword evidence="3" id="KW-0813">Transport</keyword>
<keyword evidence="14" id="KW-1185">Reference proteome</keyword>
<evidence type="ECO:0000256" key="7">
    <source>
        <dbReference type="ARBA" id="ARBA00022737"/>
    </source>
</evidence>
<dbReference type="FunFam" id="1.20.1280.290:FF:000002">
    <property type="entry name" value="Bidirectional sugar transporter SWEET"/>
    <property type="match status" value="1"/>
</dbReference>
<evidence type="ECO:0000256" key="2">
    <source>
        <dbReference type="ARBA" id="ARBA00007809"/>
    </source>
</evidence>
<dbReference type="Gene3D" id="1.20.1280.290">
    <property type="match status" value="1"/>
</dbReference>
<evidence type="ECO:0000256" key="4">
    <source>
        <dbReference type="ARBA" id="ARBA00022475"/>
    </source>
</evidence>